<feature type="domain" description="3-keto-alpha-glucoside-1,2-lyase/3-keto-2-hydroxy-glucal hydratase" evidence="8">
    <location>
        <begin position="615"/>
        <end position="775"/>
    </location>
</feature>
<evidence type="ECO:0000313" key="11">
    <source>
        <dbReference type="EMBL" id="MBD2872162.1"/>
    </source>
</evidence>
<dbReference type="Pfam" id="PF06439">
    <property type="entry name" value="3keto-disac_hyd"/>
    <property type="match status" value="1"/>
</dbReference>
<keyword evidence="5" id="KW-0732">Signal</keyword>
<evidence type="ECO:0000259" key="9">
    <source>
        <dbReference type="Pfam" id="PF25275"/>
    </source>
</evidence>
<dbReference type="InterPro" id="IPR036116">
    <property type="entry name" value="FN3_sf"/>
</dbReference>
<evidence type="ECO:0000259" key="8">
    <source>
        <dbReference type="Pfam" id="PF06439"/>
    </source>
</evidence>
<dbReference type="CDD" id="cd00063">
    <property type="entry name" value="FN3"/>
    <property type="match status" value="1"/>
</dbReference>
<comment type="catalytic activity">
    <reaction evidence="1">
        <text>Random hydrolysis of (1-&gt;4)-beta-D-mannosidic linkages in mannans, galactomannans and glucomannans.</text>
        <dbReference type="EC" id="3.2.1.78"/>
    </reaction>
</comment>
<keyword evidence="7" id="KW-0326">Glycosidase</keyword>
<dbReference type="PANTHER" id="PTHR31451:SF39">
    <property type="entry name" value="MANNAN ENDO-1,4-BETA-MANNOSIDASE 1"/>
    <property type="match status" value="1"/>
</dbReference>
<dbReference type="EC" id="3.2.1.78" evidence="3"/>
<dbReference type="GO" id="GO:0016985">
    <property type="term" value="F:mannan endo-1,4-beta-mannosidase activity"/>
    <property type="evidence" value="ECO:0007669"/>
    <property type="project" value="TreeGrafter"/>
</dbReference>
<dbReference type="Gene3D" id="3.20.20.80">
    <property type="entry name" value="Glycosidases"/>
    <property type="match status" value="1"/>
</dbReference>
<feature type="domain" description="Glycoside hydrolase family 5" evidence="10">
    <location>
        <begin position="134"/>
        <end position="257"/>
    </location>
</feature>
<dbReference type="InterPro" id="IPR033803">
    <property type="entry name" value="CBD-like_Golvesin-Xly"/>
</dbReference>
<dbReference type="GO" id="GO:0005576">
    <property type="term" value="C:extracellular region"/>
    <property type="evidence" value="ECO:0007669"/>
    <property type="project" value="UniProtKB-SubCell"/>
</dbReference>
<dbReference type="InterPro" id="IPR001547">
    <property type="entry name" value="Glyco_hydro_5"/>
</dbReference>
<dbReference type="InterPro" id="IPR003961">
    <property type="entry name" value="FN3_dom"/>
</dbReference>
<dbReference type="Gene3D" id="2.60.120.260">
    <property type="entry name" value="Galactose-binding domain-like"/>
    <property type="match status" value="1"/>
</dbReference>
<dbReference type="PANTHER" id="PTHR31451">
    <property type="match status" value="1"/>
</dbReference>
<keyword evidence="4" id="KW-0964">Secreted</keyword>
<accession>A0A927H915</accession>
<dbReference type="RefSeq" id="WP_190866617.1">
    <property type="nucleotide sequence ID" value="NZ_JACXIY010000042.1"/>
</dbReference>
<dbReference type="Proteomes" id="UP000632125">
    <property type="component" value="Unassembled WGS sequence"/>
</dbReference>
<dbReference type="Pfam" id="PF26410">
    <property type="entry name" value="GH5_mannosidase"/>
    <property type="match status" value="1"/>
</dbReference>
<evidence type="ECO:0000256" key="7">
    <source>
        <dbReference type="ARBA" id="ARBA00023295"/>
    </source>
</evidence>
<dbReference type="GO" id="GO:0000272">
    <property type="term" value="P:polysaccharide catabolic process"/>
    <property type="evidence" value="ECO:0007669"/>
    <property type="project" value="InterPro"/>
</dbReference>
<dbReference type="EMBL" id="JACXIY010000042">
    <property type="protein sequence ID" value="MBD2872162.1"/>
    <property type="molecule type" value="Genomic_DNA"/>
</dbReference>
<keyword evidence="12" id="KW-1185">Reference proteome</keyword>
<proteinExistence type="predicted"/>
<sequence>MNRWLKLVTLAVMLLALDTFFNLWPARADAGFTSYITRSGDTLMEGTAAYRFVGTNQPLLNRAWTDPSEIEDAIRAAAGSGINVIRLYPFEVKMSSDPLGTFRHVMGPNDYNESAFMLLDKIVQLANQHNIRLIIPFVDKYNYIGGIADWAAFRGKTANEFWSDPTVKQDFKNFMQYVINRTNSYTGVPYKNDKAILAWQLGNELPSTDGWVSEMAAYVKSLDANHLLADGGYVRAQGIRPNALNDSNIDIIVPHIYNYHNVDMASKLKEWRDKTTGKKVLIIGEFGDYSPAETEQLLDIVQNNGTSGAMFWGGMHHHKMGGWHWPPVGAWAYSRYPGFASGDWANETAIIDLLREYAYSMKGSTVPSWPIPDAPVMHPADSVHTLSWKGVSGASAYTVERSTSSSGPWTTVGSDVTDDVSAPRHYTFAVPIFDDASAEDGTSYYYRVKAKNKHGSYSPYSNVVGPIKARSGIVVDEESGGYAETGTWGASTLGGSYGGGSRYSSANGSTATWRPNLTAPGYYNVYVSYPYHQGSAKSAQFTVYHNGVTNTVTINQTTIAGGRWRLIDTVYFAGGPEEYVRLTANGGGSNFRADAVMFEPRQFGDTFQNNSSGSWSPLSGSWSLGVDVSHDSVPIVNSVLKQSGSGIAEAVVGSTYSDATITTALKAYDNDQANASAGLVARANADFSYMYTLRINYDLNKVQLYKKLGNRWTNIGEANMIATPGTWYLLKLEMKGSSFKAYVDGVKKISVNDASLTSGYIGLRTYDQTAVFDNLLVSTY</sequence>
<evidence type="ECO:0000313" key="12">
    <source>
        <dbReference type="Proteomes" id="UP000632125"/>
    </source>
</evidence>
<feature type="domain" description="Golvesin/Xly CBD-like" evidence="9">
    <location>
        <begin position="473"/>
        <end position="599"/>
    </location>
</feature>
<name>A0A927H915_9BACL</name>
<organism evidence="11 12">
    <name type="scientific">Paenibacillus arenilitoris</name>
    <dbReference type="NCBI Taxonomy" id="2772299"/>
    <lineage>
        <taxon>Bacteria</taxon>
        <taxon>Bacillati</taxon>
        <taxon>Bacillota</taxon>
        <taxon>Bacilli</taxon>
        <taxon>Bacillales</taxon>
        <taxon>Paenibacillaceae</taxon>
        <taxon>Paenibacillus</taxon>
    </lineage>
</organism>
<dbReference type="InterPro" id="IPR013783">
    <property type="entry name" value="Ig-like_fold"/>
</dbReference>
<dbReference type="SUPFAM" id="SSF51445">
    <property type="entry name" value="(Trans)glycosidases"/>
    <property type="match status" value="1"/>
</dbReference>
<dbReference type="Gene3D" id="2.60.40.10">
    <property type="entry name" value="Immunoglobulins"/>
    <property type="match status" value="1"/>
</dbReference>
<evidence type="ECO:0000256" key="5">
    <source>
        <dbReference type="ARBA" id="ARBA00022729"/>
    </source>
</evidence>
<protein>
    <recommendedName>
        <fullName evidence="3">mannan endo-1,4-beta-mannosidase</fullName>
        <ecNumber evidence="3">3.2.1.78</ecNumber>
    </recommendedName>
</protein>
<evidence type="ECO:0000256" key="2">
    <source>
        <dbReference type="ARBA" id="ARBA00004613"/>
    </source>
</evidence>
<dbReference type="Gene3D" id="2.60.120.560">
    <property type="entry name" value="Exo-inulinase, domain 1"/>
    <property type="match status" value="1"/>
</dbReference>
<evidence type="ECO:0000259" key="10">
    <source>
        <dbReference type="Pfam" id="PF26410"/>
    </source>
</evidence>
<dbReference type="InterPro" id="IPR045053">
    <property type="entry name" value="MAN-like"/>
</dbReference>
<reference evidence="11" key="1">
    <citation type="submission" date="2020-09" db="EMBL/GenBank/DDBJ databases">
        <title>A novel bacterium of genus Paenibacillus, isolated from South China Sea.</title>
        <authorList>
            <person name="Huang H."/>
            <person name="Mo K."/>
            <person name="Hu Y."/>
        </authorList>
    </citation>
    <scope>NUCLEOTIDE SEQUENCE</scope>
    <source>
        <strain evidence="11">IB182493</strain>
    </source>
</reference>
<gene>
    <name evidence="11" type="ORF">IDH41_26625</name>
</gene>
<evidence type="ECO:0000256" key="4">
    <source>
        <dbReference type="ARBA" id="ARBA00022525"/>
    </source>
</evidence>
<dbReference type="Pfam" id="PF25275">
    <property type="entry name" value="Golvesin_C"/>
    <property type="match status" value="1"/>
</dbReference>
<dbReference type="InterPro" id="IPR017853">
    <property type="entry name" value="GH"/>
</dbReference>
<dbReference type="InterPro" id="IPR010496">
    <property type="entry name" value="AL/BT2_dom"/>
</dbReference>
<comment type="caution">
    <text evidence="11">The sequence shown here is derived from an EMBL/GenBank/DDBJ whole genome shotgun (WGS) entry which is preliminary data.</text>
</comment>
<dbReference type="SUPFAM" id="SSF49265">
    <property type="entry name" value="Fibronectin type III"/>
    <property type="match status" value="1"/>
</dbReference>
<evidence type="ECO:0000256" key="6">
    <source>
        <dbReference type="ARBA" id="ARBA00022801"/>
    </source>
</evidence>
<comment type="subcellular location">
    <subcellularLocation>
        <location evidence="2">Secreted</location>
    </subcellularLocation>
</comment>
<keyword evidence="6" id="KW-0378">Hydrolase</keyword>
<evidence type="ECO:0000256" key="3">
    <source>
        <dbReference type="ARBA" id="ARBA00012706"/>
    </source>
</evidence>
<dbReference type="AlphaFoldDB" id="A0A927H915"/>
<evidence type="ECO:0000256" key="1">
    <source>
        <dbReference type="ARBA" id="ARBA00001678"/>
    </source>
</evidence>